<protein>
    <submittedName>
        <fullName evidence="4">AraC family transcriptional regulator</fullName>
    </submittedName>
</protein>
<dbReference type="OrthoDB" id="34150at2"/>
<evidence type="ECO:0000256" key="2">
    <source>
        <dbReference type="ARBA" id="ARBA00023163"/>
    </source>
</evidence>
<gene>
    <name evidence="4" type="ORF">CMV30_15535</name>
</gene>
<keyword evidence="1" id="KW-0805">Transcription regulation</keyword>
<keyword evidence="5" id="KW-1185">Reference proteome</keyword>
<dbReference type="PROSITE" id="PS01124">
    <property type="entry name" value="HTH_ARAC_FAMILY_2"/>
    <property type="match status" value="1"/>
</dbReference>
<dbReference type="Pfam" id="PF12833">
    <property type="entry name" value="HTH_18"/>
    <property type="match status" value="1"/>
</dbReference>
<dbReference type="Pfam" id="PF06719">
    <property type="entry name" value="AraC_N"/>
    <property type="match status" value="1"/>
</dbReference>
<evidence type="ECO:0000256" key="1">
    <source>
        <dbReference type="ARBA" id="ARBA00023015"/>
    </source>
</evidence>
<dbReference type="InterPro" id="IPR009057">
    <property type="entry name" value="Homeodomain-like_sf"/>
</dbReference>
<dbReference type="Proteomes" id="UP000217265">
    <property type="component" value="Chromosome"/>
</dbReference>
<dbReference type="KEGG" id="vbh:CMV30_15535"/>
<dbReference type="SUPFAM" id="SSF46689">
    <property type="entry name" value="Homeodomain-like"/>
    <property type="match status" value="2"/>
</dbReference>
<evidence type="ECO:0000259" key="3">
    <source>
        <dbReference type="PROSITE" id="PS01124"/>
    </source>
</evidence>
<evidence type="ECO:0000313" key="5">
    <source>
        <dbReference type="Proteomes" id="UP000217265"/>
    </source>
</evidence>
<dbReference type="PANTHER" id="PTHR43436:SF2">
    <property type="entry name" value="ARAC_XYLS FAMILY TRANSCRIPTIONAL REGULATOR"/>
    <property type="match status" value="1"/>
</dbReference>
<dbReference type="InterPro" id="IPR009594">
    <property type="entry name" value="Tscrpt_reg_HTH_AraC_N"/>
</dbReference>
<name>A0A290QLD9_9BACT</name>
<dbReference type="PANTHER" id="PTHR43436">
    <property type="entry name" value="ARAC-FAMILY TRANSCRIPTIONAL REGULATOR"/>
    <property type="match status" value="1"/>
</dbReference>
<reference evidence="4 5" key="1">
    <citation type="submission" date="2017-09" db="EMBL/GenBank/DDBJ databases">
        <title>Complete genome sequence of Verrucomicrobial strain HZ-65, isolated from freshwater.</title>
        <authorList>
            <person name="Choi A."/>
        </authorList>
    </citation>
    <scope>NUCLEOTIDE SEQUENCE [LARGE SCALE GENOMIC DNA]</scope>
    <source>
        <strain evidence="4 5">HZ-65</strain>
    </source>
</reference>
<accession>A0A290QLD9</accession>
<dbReference type="GO" id="GO:0003700">
    <property type="term" value="F:DNA-binding transcription factor activity"/>
    <property type="evidence" value="ECO:0007669"/>
    <property type="project" value="InterPro"/>
</dbReference>
<dbReference type="RefSeq" id="WP_096056882.1">
    <property type="nucleotide sequence ID" value="NZ_CP023344.1"/>
</dbReference>
<keyword evidence="2" id="KW-0804">Transcription</keyword>
<dbReference type="InterPro" id="IPR018060">
    <property type="entry name" value="HTH_AraC"/>
</dbReference>
<dbReference type="Gene3D" id="1.10.10.60">
    <property type="entry name" value="Homeodomain-like"/>
    <property type="match status" value="2"/>
</dbReference>
<dbReference type="GO" id="GO:0043565">
    <property type="term" value="F:sequence-specific DNA binding"/>
    <property type="evidence" value="ECO:0007669"/>
    <property type="project" value="InterPro"/>
</dbReference>
<dbReference type="SMART" id="SM00342">
    <property type="entry name" value="HTH_ARAC"/>
    <property type="match status" value="1"/>
</dbReference>
<proteinExistence type="predicted"/>
<organism evidence="4 5">
    <name type="scientific">Nibricoccus aquaticus</name>
    <dbReference type="NCBI Taxonomy" id="2576891"/>
    <lineage>
        <taxon>Bacteria</taxon>
        <taxon>Pseudomonadati</taxon>
        <taxon>Verrucomicrobiota</taxon>
        <taxon>Opitutia</taxon>
        <taxon>Opitutales</taxon>
        <taxon>Opitutaceae</taxon>
        <taxon>Nibricoccus</taxon>
    </lineage>
</organism>
<evidence type="ECO:0000313" key="4">
    <source>
        <dbReference type="EMBL" id="ATC65251.1"/>
    </source>
</evidence>
<sequence length="312" mass="34059">MAAKTKSPVESVTIASAANARMAALLKDLAQGQGFSRSLLPGVRFMRSTQHVPRSPIAYEPSIVIVAQGRKSGYLGDRRFVYDANNYLVLTVPMPFECETYGSPENPFLGLAVGITPALVAELLLQLEHHQPPYDEAPRAIESTSLDEGLGGAAVRLLECLRSANDARILGPQIVREITYRVLLGKLGGNLRALAAPHSHFGKISRIVNLIHTDCAHPFDMETLAREAGMSVSTFHAHFKTVTTSSPLQYIKTVRLHKARLMMVHERTSAAEAAGQVGYESASQFSREFKRLFGDSPAAEAIRVRESLINLV</sequence>
<feature type="domain" description="HTH araC/xylS-type" evidence="3">
    <location>
        <begin position="205"/>
        <end position="303"/>
    </location>
</feature>
<dbReference type="EMBL" id="CP023344">
    <property type="protein sequence ID" value="ATC65251.1"/>
    <property type="molecule type" value="Genomic_DNA"/>
</dbReference>
<dbReference type="AlphaFoldDB" id="A0A290QLD9"/>